<reference evidence="3" key="2">
    <citation type="journal article" date="2018" name="Plant J.">
        <title>The Sorghum bicolor reference genome: improved assembly, gene annotations, a transcriptome atlas, and signatures of genome organization.</title>
        <authorList>
            <person name="McCormick R.F."/>
            <person name="Truong S.K."/>
            <person name="Sreedasyam A."/>
            <person name="Jenkins J."/>
            <person name="Shu S."/>
            <person name="Sims D."/>
            <person name="Kennedy M."/>
            <person name="Amirebrahimi M."/>
            <person name="Weers B.D."/>
            <person name="McKinley B."/>
            <person name="Mattison A."/>
            <person name="Morishige D.T."/>
            <person name="Grimwood J."/>
            <person name="Schmutz J."/>
            <person name="Mullet J.E."/>
        </authorList>
    </citation>
    <scope>NUCLEOTIDE SEQUENCE [LARGE SCALE GENOMIC DNA]</scope>
    <source>
        <strain evidence="3">cv. BTx623</strain>
    </source>
</reference>
<keyword evidence="3" id="KW-1185">Reference proteome</keyword>
<feature type="region of interest" description="Disordered" evidence="1">
    <location>
        <begin position="1"/>
        <end position="80"/>
    </location>
</feature>
<evidence type="ECO:0000313" key="2">
    <source>
        <dbReference type="EMBL" id="OQU88407.1"/>
    </source>
</evidence>
<evidence type="ECO:0000313" key="3">
    <source>
        <dbReference type="Proteomes" id="UP000000768"/>
    </source>
</evidence>
<sequence length="172" mass="18206">MEALPDASHPPDAALVPVRTNSPDVASVRTNSPDVAPYVTPDPRSHLPTIRAHSRRFCGFPTSPPSSPRPSSRPQGALTGSRRFSLLPNLAVAGRRRKVVASPGHPPRASGAGPCLRASRVLGGLLARPVVADPGAPPPDLLPQLLISFPILFLFPFPFLIRFDDPNAGCIP</sequence>
<dbReference type="Gramene" id="OQU88407">
    <property type="protein sequence ID" value="OQU88407"/>
    <property type="gene ID" value="SORBI_3002G027232"/>
</dbReference>
<dbReference type="EMBL" id="CM000761">
    <property type="protein sequence ID" value="OQU88407.1"/>
    <property type="molecule type" value="Genomic_DNA"/>
</dbReference>
<dbReference type="Proteomes" id="UP000000768">
    <property type="component" value="Chromosome 2"/>
</dbReference>
<protein>
    <submittedName>
        <fullName evidence="2">Uncharacterized protein</fullName>
    </submittedName>
</protein>
<name>A0A1W0W1Z8_SORBI</name>
<organism evidence="2 3">
    <name type="scientific">Sorghum bicolor</name>
    <name type="common">Sorghum</name>
    <name type="synonym">Sorghum vulgare</name>
    <dbReference type="NCBI Taxonomy" id="4558"/>
    <lineage>
        <taxon>Eukaryota</taxon>
        <taxon>Viridiplantae</taxon>
        <taxon>Streptophyta</taxon>
        <taxon>Embryophyta</taxon>
        <taxon>Tracheophyta</taxon>
        <taxon>Spermatophyta</taxon>
        <taxon>Magnoliopsida</taxon>
        <taxon>Liliopsida</taxon>
        <taxon>Poales</taxon>
        <taxon>Poaceae</taxon>
        <taxon>PACMAD clade</taxon>
        <taxon>Panicoideae</taxon>
        <taxon>Andropogonodae</taxon>
        <taxon>Andropogoneae</taxon>
        <taxon>Sorghinae</taxon>
        <taxon>Sorghum</taxon>
    </lineage>
</organism>
<dbReference type="AlphaFoldDB" id="A0A1W0W1Z8"/>
<gene>
    <name evidence="2" type="ORF">SORBI_3002G027232</name>
</gene>
<feature type="compositionally biased region" description="Polar residues" evidence="1">
    <location>
        <begin position="19"/>
        <end position="33"/>
    </location>
</feature>
<dbReference type="InParanoid" id="A0A1W0W1Z8"/>
<evidence type="ECO:0000256" key="1">
    <source>
        <dbReference type="SAM" id="MobiDB-lite"/>
    </source>
</evidence>
<reference evidence="2 3" key="1">
    <citation type="journal article" date="2009" name="Nature">
        <title>The Sorghum bicolor genome and the diversification of grasses.</title>
        <authorList>
            <person name="Paterson A.H."/>
            <person name="Bowers J.E."/>
            <person name="Bruggmann R."/>
            <person name="Dubchak I."/>
            <person name="Grimwood J."/>
            <person name="Gundlach H."/>
            <person name="Haberer G."/>
            <person name="Hellsten U."/>
            <person name="Mitros T."/>
            <person name="Poliakov A."/>
            <person name="Schmutz J."/>
            <person name="Spannagl M."/>
            <person name="Tang H."/>
            <person name="Wang X."/>
            <person name="Wicker T."/>
            <person name="Bharti A.K."/>
            <person name="Chapman J."/>
            <person name="Feltus F.A."/>
            <person name="Gowik U."/>
            <person name="Grigoriev I.V."/>
            <person name="Lyons E."/>
            <person name="Maher C.A."/>
            <person name="Martis M."/>
            <person name="Narechania A."/>
            <person name="Otillar R.P."/>
            <person name="Penning B.W."/>
            <person name="Salamov A.A."/>
            <person name="Wang Y."/>
            <person name="Zhang L."/>
            <person name="Carpita N.C."/>
            <person name="Freeling M."/>
            <person name="Gingle A.R."/>
            <person name="Hash C.T."/>
            <person name="Keller B."/>
            <person name="Klein P."/>
            <person name="Kresovich S."/>
            <person name="McCann M.C."/>
            <person name="Ming R."/>
            <person name="Peterson D.G."/>
            <person name="Mehboob-ur-Rahman"/>
            <person name="Ware D."/>
            <person name="Westhoff P."/>
            <person name="Mayer K.F."/>
            <person name="Messing J."/>
            <person name="Rokhsar D.S."/>
        </authorList>
    </citation>
    <scope>NUCLEOTIDE SEQUENCE [LARGE SCALE GENOMIC DNA]</scope>
    <source>
        <strain evidence="3">cv. BTx623</strain>
    </source>
</reference>
<proteinExistence type="predicted"/>
<accession>A0A1W0W1Z8</accession>